<keyword evidence="13" id="KW-1185">Reference proteome</keyword>
<dbReference type="GO" id="GO:0002161">
    <property type="term" value="F:aminoacyl-tRNA deacylase activity"/>
    <property type="evidence" value="ECO:0007669"/>
    <property type="project" value="InterPro"/>
</dbReference>
<keyword evidence="7 10" id="KW-0648">Protein biosynthesis</keyword>
<comment type="similarity">
    <text evidence="10">Belongs to the class-II aminoacyl-tRNA synthetase family. ProS type 1 subfamily.</text>
</comment>
<dbReference type="AlphaFoldDB" id="A0A7X3FKD8"/>
<dbReference type="SUPFAM" id="SSF55826">
    <property type="entry name" value="YbaK/ProRS associated domain"/>
    <property type="match status" value="1"/>
</dbReference>
<gene>
    <name evidence="10" type="primary">proS</name>
    <name evidence="12" type="ORF">EDM21_17105</name>
</gene>
<protein>
    <recommendedName>
        <fullName evidence="10">Proline--tRNA ligase</fullName>
        <ecNumber evidence="10">6.1.1.15</ecNumber>
    </recommendedName>
    <alternativeName>
        <fullName evidence="10">Prolyl-tRNA synthetase</fullName>
        <shortName evidence="10">ProRS</shortName>
    </alternativeName>
</protein>
<dbReference type="Gene3D" id="3.30.930.10">
    <property type="entry name" value="Bira Bifunctional Protein, Domain 2"/>
    <property type="match status" value="2"/>
</dbReference>
<evidence type="ECO:0000256" key="9">
    <source>
        <dbReference type="ARBA" id="ARBA00047671"/>
    </source>
</evidence>
<dbReference type="InterPro" id="IPR045864">
    <property type="entry name" value="aa-tRNA-synth_II/BPL/LPL"/>
</dbReference>
<dbReference type="NCBIfam" id="TIGR00409">
    <property type="entry name" value="proS_fam_II"/>
    <property type="match status" value="1"/>
</dbReference>
<evidence type="ECO:0000256" key="5">
    <source>
        <dbReference type="ARBA" id="ARBA00022741"/>
    </source>
</evidence>
<accession>A0A7X3FKD8</accession>
<dbReference type="InterPro" id="IPR002316">
    <property type="entry name" value="Pro-tRNA-ligase_IIa"/>
</dbReference>
<dbReference type="OrthoDB" id="9809052at2"/>
<dbReference type="HAMAP" id="MF_01569">
    <property type="entry name" value="Pro_tRNA_synth_type1"/>
    <property type="match status" value="1"/>
</dbReference>
<dbReference type="GO" id="GO:0140096">
    <property type="term" value="F:catalytic activity, acting on a protein"/>
    <property type="evidence" value="ECO:0007669"/>
    <property type="project" value="UniProtKB-ARBA"/>
</dbReference>
<keyword evidence="3 10" id="KW-0963">Cytoplasm</keyword>
<comment type="subunit">
    <text evidence="2 10">Homodimer.</text>
</comment>
<dbReference type="PROSITE" id="PS50862">
    <property type="entry name" value="AA_TRNA_LIGASE_II"/>
    <property type="match status" value="1"/>
</dbReference>
<dbReference type="NCBIfam" id="NF006625">
    <property type="entry name" value="PRK09194.1"/>
    <property type="match status" value="1"/>
</dbReference>
<keyword evidence="4 10" id="KW-0436">Ligase</keyword>
<dbReference type="InterPro" id="IPR044140">
    <property type="entry name" value="ProRS_anticodon_short"/>
</dbReference>
<dbReference type="PANTHER" id="PTHR42753:SF2">
    <property type="entry name" value="PROLINE--TRNA LIGASE"/>
    <property type="match status" value="1"/>
</dbReference>
<dbReference type="EMBL" id="RHLK01000010">
    <property type="protein sequence ID" value="MVP01218.1"/>
    <property type="molecule type" value="Genomic_DNA"/>
</dbReference>
<dbReference type="Pfam" id="PF03129">
    <property type="entry name" value="HGTP_anticodon"/>
    <property type="match status" value="1"/>
</dbReference>
<comment type="domain">
    <text evidence="10">Consists of three domains: the N-terminal catalytic domain, the editing domain and the C-terminal anticodon-binding domain.</text>
</comment>
<evidence type="ECO:0000256" key="2">
    <source>
        <dbReference type="ARBA" id="ARBA00011738"/>
    </source>
</evidence>
<sequence length="572" mass="64104">MRQSQLFLSTMRESPADAEVISHQLMLRAGLIRQLAAGVYTYLPLGRRVLQKVEHIIREEMERAGAQELLMPAMQPAELWQESGRYSVYGPELIRLHDRHEREFALGPTHEEVITSLVRDEINSYRRLPVTLYQIQTKFRDERRPRFGLLRSREFLMKDAYSFDTDWEGLDQSYWNMYRAYNRIFARCGLNFRAVEADSGAIGGEGGTHEFMALADIGEDAIAVCSQCDYAANLEKAQAAVPAFIEADQRADAGTAEKFHTPNLRTIDQLVQALHIDPAAIIKTLIFIADNKAVAVAVRGDRDINEIKVKNYLGVENLAIADPAAAARLTGAAPGSIGPLGLTVPVLIDEEVARMTDGVAGANEQDYHYRHVYPARDLELKHVGDFRNIVEGDSCSRCEKGRLNIYRGIEIGHVFKLGTKYSARLGATFLNPDGQVQTMLMGCYGIGVSRILSAVIEQNHDEHGILWPAAVAPYCVHLIPISVKSGFQMQTAMELYSELLAQGFEVLIDDRDERPGVKFKDSDLMGLPVRIIIGRDAEQGMVELVERKMNKKELIDKDAVLKRVREFVESEV</sequence>
<feature type="domain" description="Aminoacyl-transfer RNA synthetases class-II family profile" evidence="11">
    <location>
        <begin position="38"/>
        <end position="468"/>
    </location>
</feature>
<dbReference type="InterPro" id="IPR050062">
    <property type="entry name" value="Pro-tRNA_synthetase"/>
</dbReference>
<keyword evidence="6 10" id="KW-0067">ATP-binding</keyword>
<evidence type="ECO:0000259" key="11">
    <source>
        <dbReference type="PROSITE" id="PS50862"/>
    </source>
</evidence>
<comment type="caution">
    <text evidence="12">The sequence shown here is derived from an EMBL/GenBank/DDBJ whole genome shotgun (WGS) entry which is preliminary data.</text>
</comment>
<dbReference type="InterPro" id="IPR023717">
    <property type="entry name" value="Pro-tRNA-Synthase_IIa_type1"/>
</dbReference>
<dbReference type="InterPro" id="IPR004154">
    <property type="entry name" value="Anticodon-bd"/>
</dbReference>
<reference evidence="12 13" key="1">
    <citation type="journal article" date="2019" name="Microorganisms">
        <title>Paenibacillus lutrae sp. nov., A Chitinolytic Species Isolated from A River Otter in Castril Natural Park, Granada, Spain.</title>
        <authorList>
            <person name="Rodriguez M."/>
            <person name="Reina J.C."/>
            <person name="Bejar V."/>
            <person name="Llamas I."/>
        </authorList>
    </citation>
    <scope>NUCLEOTIDE SEQUENCE [LARGE SCALE GENOMIC DNA]</scope>
    <source>
        <strain evidence="12 13">N10</strain>
    </source>
</reference>
<comment type="subcellular location">
    <subcellularLocation>
        <location evidence="1 10">Cytoplasm</location>
    </subcellularLocation>
</comment>
<dbReference type="InterPro" id="IPR036621">
    <property type="entry name" value="Anticodon-bd_dom_sf"/>
</dbReference>
<dbReference type="Proteomes" id="UP000490800">
    <property type="component" value="Unassembled WGS sequence"/>
</dbReference>
<dbReference type="GO" id="GO:0004827">
    <property type="term" value="F:proline-tRNA ligase activity"/>
    <property type="evidence" value="ECO:0007669"/>
    <property type="project" value="UniProtKB-UniRule"/>
</dbReference>
<dbReference type="PIRSF" id="PIRSF001535">
    <property type="entry name" value="ProRS_1"/>
    <property type="match status" value="1"/>
</dbReference>
<comment type="function">
    <text evidence="10">Catalyzes the attachment of proline to tRNA(Pro) in a two-step reaction: proline is first activated by ATP to form Pro-AMP and then transferred to the acceptor end of tRNA(Pro). As ProRS can inadvertently accommodate and process non-cognate amino acids such as alanine and cysteine, to avoid such errors it has two additional distinct editing activities against alanine. One activity is designated as 'pretransfer' editing and involves the tRNA(Pro)-independent hydrolysis of activated Ala-AMP. The other activity is designated 'posttransfer' editing and involves deacylation of mischarged Ala-tRNA(Pro). The misacylated Cys-tRNA(Pro) is not edited by ProRS.</text>
</comment>
<dbReference type="FunFam" id="3.30.930.10:FF:000066">
    <property type="entry name" value="Proline--tRNA ligase"/>
    <property type="match status" value="1"/>
</dbReference>
<proteinExistence type="inferred from homology"/>
<dbReference type="EC" id="6.1.1.15" evidence="10"/>
<dbReference type="PRINTS" id="PR01046">
    <property type="entry name" value="TRNASYNTHPRO"/>
</dbReference>
<dbReference type="InterPro" id="IPR004500">
    <property type="entry name" value="Pro-tRNA-synth_IIa_bac-type"/>
</dbReference>
<dbReference type="SUPFAM" id="SSF52954">
    <property type="entry name" value="Class II aaRS ABD-related"/>
    <property type="match status" value="1"/>
</dbReference>
<evidence type="ECO:0000256" key="4">
    <source>
        <dbReference type="ARBA" id="ARBA00022598"/>
    </source>
</evidence>
<dbReference type="InterPro" id="IPR002314">
    <property type="entry name" value="aa-tRNA-synt_IIb"/>
</dbReference>
<evidence type="ECO:0000256" key="1">
    <source>
        <dbReference type="ARBA" id="ARBA00004496"/>
    </source>
</evidence>
<evidence type="ECO:0000256" key="6">
    <source>
        <dbReference type="ARBA" id="ARBA00022840"/>
    </source>
</evidence>
<dbReference type="InterPro" id="IPR036754">
    <property type="entry name" value="YbaK/aa-tRNA-synt-asso_dom_sf"/>
</dbReference>
<evidence type="ECO:0000313" key="12">
    <source>
        <dbReference type="EMBL" id="MVP01218.1"/>
    </source>
</evidence>
<dbReference type="GO" id="GO:0016740">
    <property type="term" value="F:transferase activity"/>
    <property type="evidence" value="ECO:0007669"/>
    <property type="project" value="UniProtKB-ARBA"/>
</dbReference>
<evidence type="ECO:0000256" key="7">
    <source>
        <dbReference type="ARBA" id="ARBA00022917"/>
    </source>
</evidence>
<dbReference type="GO" id="GO:0005524">
    <property type="term" value="F:ATP binding"/>
    <property type="evidence" value="ECO:0007669"/>
    <property type="project" value="UniProtKB-UniRule"/>
</dbReference>
<dbReference type="InterPro" id="IPR006195">
    <property type="entry name" value="aa-tRNA-synth_II"/>
</dbReference>
<dbReference type="GO" id="GO:0005829">
    <property type="term" value="C:cytosol"/>
    <property type="evidence" value="ECO:0007669"/>
    <property type="project" value="TreeGrafter"/>
</dbReference>
<evidence type="ECO:0000256" key="10">
    <source>
        <dbReference type="HAMAP-Rule" id="MF_01569"/>
    </source>
</evidence>
<evidence type="ECO:0000313" key="13">
    <source>
        <dbReference type="Proteomes" id="UP000490800"/>
    </source>
</evidence>
<dbReference type="SUPFAM" id="SSF55681">
    <property type="entry name" value="Class II aaRS and biotin synthetases"/>
    <property type="match status" value="1"/>
</dbReference>
<dbReference type="CDD" id="cd00779">
    <property type="entry name" value="ProRS_core_prok"/>
    <property type="match status" value="1"/>
</dbReference>
<keyword evidence="8 10" id="KW-0030">Aminoacyl-tRNA synthetase</keyword>
<evidence type="ECO:0000256" key="8">
    <source>
        <dbReference type="ARBA" id="ARBA00023146"/>
    </source>
</evidence>
<dbReference type="CDD" id="cd04334">
    <property type="entry name" value="ProRS-INS"/>
    <property type="match status" value="1"/>
</dbReference>
<dbReference type="PANTHER" id="PTHR42753">
    <property type="entry name" value="MITOCHONDRIAL RIBOSOME PROTEIN L39/PROLYL-TRNA LIGASE FAMILY MEMBER"/>
    <property type="match status" value="1"/>
</dbReference>
<dbReference type="RefSeq" id="WP_157337397.1">
    <property type="nucleotide sequence ID" value="NZ_RHLK01000010.1"/>
</dbReference>
<dbReference type="GO" id="GO:0006433">
    <property type="term" value="P:prolyl-tRNA aminoacylation"/>
    <property type="evidence" value="ECO:0007669"/>
    <property type="project" value="UniProtKB-UniRule"/>
</dbReference>
<evidence type="ECO:0000256" key="3">
    <source>
        <dbReference type="ARBA" id="ARBA00022490"/>
    </source>
</evidence>
<comment type="catalytic activity">
    <reaction evidence="9 10">
        <text>tRNA(Pro) + L-proline + ATP = L-prolyl-tRNA(Pro) + AMP + diphosphate</text>
        <dbReference type="Rhea" id="RHEA:14305"/>
        <dbReference type="Rhea" id="RHEA-COMP:9700"/>
        <dbReference type="Rhea" id="RHEA-COMP:9702"/>
        <dbReference type="ChEBI" id="CHEBI:30616"/>
        <dbReference type="ChEBI" id="CHEBI:33019"/>
        <dbReference type="ChEBI" id="CHEBI:60039"/>
        <dbReference type="ChEBI" id="CHEBI:78442"/>
        <dbReference type="ChEBI" id="CHEBI:78532"/>
        <dbReference type="ChEBI" id="CHEBI:456215"/>
        <dbReference type="EC" id="6.1.1.15"/>
    </reaction>
</comment>
<dbReference type="InterPro" id="IPR007214">
    <property type="entry name" value="YbaK/aa-tRNA-synth-assoc-dom"/>
</dbReference>
<dbReference type="Pfam" id="PF04073">
    <property type="entry name" value="tRNA_edit"/>
    <property type="match status" value="1"/>
</dbReference>
<dbReference type="Gene3D" id="3.40.50.800">
    <property type="entry name" value="Anticodon-binding domain"/>
    <property type="match status" value="1"/>
</dbReference>
<name>A0A7X3FKD8_9BACL</name>
<dbReference type="InterPro" id="IPR033730">
    <property type="entry name" value="ProRS_core_prok"/>
</dbReference>
<dbReference type="CDD" id="cd00861">
    <property type="entry name" value="ProRS_anticodon_short"/>
    <property type="match status" value="1"/>
</dbReference>
<keyword evidence="5 10" id="KW-0547">Nucleotide-binding</keyword>
<organism evidence="12 13">
    <name type="scientific">Paenibacillus lutrae</name>
    <dbReference type="NCBI Taxonomy" id="2078573"/>
    <lineage>
        <taxon>Bacteria</taxon>
        <taxon>Bacillati</taxon>
        <taxon>Bacillota</taxon>
        <taxon>Bacilli</taxon>
        <taxon>Bacillales</taxon>
        <taxon>Paenibacillaceae</taxon>
        <taxon>Paenibacillus</taxon>
    </lineage>
</organism>
<dbReference type="Pfam" id="PF00587">
    <property type="entry name" value="tRNA-synt_2b"/>
    <property type="match status" value="1"/>
</dbReference>